<evidence type="ECO:0000313" key="2">
    <source>
        <dbReference type="Proteomes" id="UP001175228"/>
    </source>
</evidence>
<protein>
    <submittedName>
        <fullName evidence="1">Uncharacterized protein</fullName>
    </submittedName>
</protein>
<comment type="caution">
    <text evidence="1">The sequence shown here is derived from an EMBL/GenBank/DDBJ whole genome shotgun (WGS) entry which is preliminary data.</text>
</comment>
<gene>
    <name evidence="1" type="ORF">EDD18DRAFT_1109231</name>
</gene>
<name>A0AA39PYN5_9AGAR</name>
<evidence type="ECO:0000313" key="1">
    <source>
        <dbReference type="EMBL" id="KAK0492141.1"/>
    </source>
</evidence>
<sequence>MQPVWHQNEAGILPLLVYNWLLQKNPWKGGQNGIVSILIGLMWWGQGTLKVEDRALWMEMVVDVNKCIQNIYAIYLPLSSRIGRQKCDTTLFNVEIFRKGQVRVRVDTIASNGATDTMMSKVFGN</sequence>
<dbReference type="EMBL" id="JAUEPU010000031">
    <property type="protein sequence ID" value="KAK0492141.1"/>
    <property type="molecule type" value="Genomic_DNA"/>
</dbReference>
<keyword evidence="2" id="KW-1185">Reference proteome</keyword>
<dbReference type="AlphaFoldDB" id="A0AA39PYN5"/>
<proteinExistence type="predicted"/>
<accession>A0AA39PYN5</accession>
<reference evidence="1" key="1">
    <citation type="submission" date="2023-06" db="EMBL/GenBank/DDBJ databases">
        <authorList>
            <consortium name="Lawrence Berkeley National Laboratory"/>
            <person name="Ahrendt S."/>
            <person name="Sahu N."/>
            <person name="Indic B."/>
            <person name="Wong-Bajracharya J."/>
            <person name="Merenyi Z."/>
            <person name="Ke H.-M."/>
            <person name="Monk M."/>
            <person name="Kocsube S."/>
            <person name="Drula E."/>
            <person name="Lipzen A."/>
            <person name="Balint B."/>
            <person name="Henrissat B."/>
            <person name="Andreopoulos B."/>
            <person name="Martin F.M."/>
            <person name="Harder C.B."/>
            <person name="Rigling D."/>
            <person name="Ford K.L."/>
            <person name="Foster G.D."/>
            <person name="Pangilinan J."/>
            <person name="Papanicolaou A."/>
            <person name="Barry K."/>
            <person name="LaButti K."/>
            <person name="Viragh M."/>
            <person name="Koriabine M."/>
            <person name="Yan M."/>
            <person name="Riley R."/>
            <person name="Champramary S."/>
            <person name="Plett K.L."/>
            <person name="Tsai I.J."/>
            <person name="Slot J."/>
            <person name="Sipos G."/>
            <person name="Plett J."/>
            <person name="Nagy L.G."/>
            <person name="Grigoriev I.V."/>
        </authorList>
    </citation>
    <scope>NUCLEOTIDE SEQUENCE</scope>
    <source>
        <strain evidence="1">HWK02</strain>
    </source>
</reference>
<organism evidence="1 2">
    <name type="scientific">Armillaria luteobubalina</name>
    <dbReference type="NCBI Taxonomy" id="153913"/>
    <lineage>
        <taxon>Eukaryota</taxon>
        <taxon>Fungi</taxon>
        <taxon>Dikarya</taxon>
        <taxon>Basidiomycota</taxon>
        <taxon>Agaricomycotina</taxon>
        <taxon>Agaricomycetes</taxon>
        <taxon>Agaricomycetidae</taxon>
        <taxon>Agaricales</taxon>
        <taxon>Marasmiineae</taxon>
        <taxon>Physalacriaceae</taxon>
        <taxon>Armillaria</taxon>
    </lineage>
</organism>
<dbReference type="Proteomes" id="UP001175228">
    <property type="component" value="Unassembled WGS sequence"/>
</dbReference>